<dbReference type="PANTHER" id="PTHR47027:SF20">
    <property type="entry name" value="REVERSE TRANSCRIPTASE-LIKE PROTEIN WITH RNA-DIRECTED DNA POLYMERASE DOMAIN"/>
    <property type="match status" value="1"/>
</dbReference>
<dbReference type="Gene3D" id="3.60.10.10">
    <property type="entry name" value="Endonuclease/exonuclease/phosphatase"/>
    <property type="match status" value="1"/>
</dbReference>
<dbReference type="SUPFAM" id="SSF56219">
    <property type="entry name" value="DNase I-like"/>
    <property type="match status" value="1"/>
</dbReference>
<dbReference type="OrthoDB" id="410104at2759"/>
<proteinExistence type="predicted"/>
<protein>
    <recommendedName>
        <fullName evidence="1">Reverse transcriptase domain-containing protein</fullName>
    </recommendedName>
</protein>
<dbReference type="EMBL" id="CAJOBC010005983">
    <property type="protein sequence ID" value="CAF3882569.1"/>
    <property type="molecule type" value="Genomic_DNA"/>
</dbReference>
<dbReference type="SUPFAM" id="SSF56672">
    <property type="entry name" value="DNA/RNA polymerases"/>
    <property type="match status" value="1"/>
</dbReference>
<name>A0A814QEI5_9BILA</name>
<dbReference type="InterPro" id="IPR043502">
    <property type="entry name" value="DNA/RNA_pol_sf"/>
</dbReference>
<keyword evidence="4" id="KW-1185">Reference proteome</keyword>
<evidence type="ECO:0000313" key="2">
    <source>
        <dbReference type="EMBL" id="CAF1118890.1"/>
    </source>
</evidence>
<dbReference type="AlphaFoldDB" id="A0A814QEI5"/>
<accession>A0A814QEI5</accession>
<comment type="caution">
    <text evidence="2">The sequence shown here is derived from an EMBL/GenBank/DDBJ whole genome shotgun (WGS) entry which is preliminary data.</text>
</comment>
<evidence type="ECO:0000259" key="1">
    <source>
        <dbReference type="PROSITE" id="PS50878"/>
    </source>
</evidence>
<evidence type="ECO:0000313" key="4">
    <source>
        <dbReference type="Proteomes" id="UP000663829"/>
    </source>
</evidence>
<dbReference type="Proteomes" id="UP000663829">
    <property type="component" value="Unassembled WGS sequence"/>
</dbReference>
<evidence type="ECO:0000313" key="3">
    <source>
        <dbReference type="EMBL" id="CAF3882569.1"/>
    </source>
</evidence>
<dbReference type="EMBL" id="CAJNOQ010005983">
    <property type="protein sequence ID" value="CAF1118890.1"/>
    <property type="molecule type" value="Genomic_DNA"/>
</dbReference>
<gene>
    <name evidence="2" type="ORF">GPM918_LOCUS19590</name>
    <name evidence="3" type="ORF">SRO942_LOCUS19587</name>
</gene>
<dbReference type="InterPro" id="IPR036691">
    <property type="entry name" value="Endo/exonu/phosph_ase_sf"/>
</dbReference>
<sequence>MFGYEYGNPALTILSAYAPTYMANGDEKSAFYDALSDCIKSIPKHNVKLVLADMNARIGRDMSSRTIGSSLYHDKTNDNGERLIELCETCDMREIQSKFRHRQGRLWTWRHTSGQTAQLDHILVNSKWRNSIRNCRAYNTMNVDSDHRVVCYKFKLRLRATKKCSVTQSLQLCNYTTFALKFMSRVHILRRILEGCHKKNPPFVATFVDFKKAFDSIHRVMIFNILRNYGIPQKIVDAIRLLHDTSIGSVLVDGRLTKEFRISLGVLQGDVLAPFLFIIVIDYIMRRCEMDNYGFICEKRTFARHLEKRLSDLDYADDICLLENSIQEAQQQLDVLNSNAIRIGLEINITKTEYITNVNAADTLKGIGSATDMAIREKIPVLKVKAGNNDVTVTFLLQTVGIVATCNI</sequence>
<dbReference type="PROSITE" id="PS50878">
    <property type="entry name" value="RT_POL"/>
    <property type="match status" value="1"/>
</dbReference>
<feature type="domain" description="Reverse transcriptase" evidence="1">
    <location>
        <begin position="1"/>
        <end position="371"/>
    </location>
</feature>
<dbReference type="Pfam" id="PF00078">
    <property type="entry name" value="RVT_1"/>
    <property type="match status" value="1"/>
</dbReference>
<organism evidence="2 4">
    <name type="scientific">Didymodactylos carnosus</name>
    <dbReference type="NCBI Taxonomy" id="1234261"/>
    <lineage>
        <taxon>Eukaryota</taxon>
        <taxon>Metazoa</taxon>
        <taxon>Spiralia</taxon>
        <taxon>Gnathifera</taxon>
        <taxon>Rotifera</taxon>
        <taxon>Eurotatoria</taxon>
        <taxon>Bdelloidea</taxon>
        <taxon>Philodinida</taxon>
        <taxon>Philodinidae</taxon>
        <taxon>Didymodactylos</taxon>
    </lineage>
</organism>
<dbReference type="Proteomes" id="UP000681722">
    <property type="component" value="Unassembled WGS sequence"/>
</dbReference>
<dbReference type="PANTHER" id="PTHR47027">
    <property type="entry name" value="REVERSE TRANSCRIPTASE DOMAIN-CONTAINING PROTEIN"/>
    <property type="match status" value="1"/>
</dbReference>
<dbReference type="InterPro" id="IPR000477">
    <property type="entry name" value="RT_dom"/>
</dbReference>
<reference evidence="2" key="1">
    <citation type="submission" date="2021-02" db="EMBL/GenBank/DDBJ databases">
        <authorList>
            <person name="Nowell W R."/>
        </authorList>
    </citation>
    <scope>NUCLEOTIDE SEQUENCE</scope>
</reference>